<gene>
    <name evidence="1" type="ORF">EC1118_1E8_2157g</name>
</gene>
<dbReference type="EMBL" id="FN393067">
    <property type="protein sequence ID" value="CAY79270.1"/>
    <property type="molecule type" value="Genomic_DNA"/>
</dbReference>
<name>C8Z7A4_YEAS8</name>
<protein>
    <submittedName>
        <fullName evidence="1">EC1118_1E8_2157p</fullName>
    </submittedName>
</protein>
<dbReference type="HOGENOM" id="CLU_3160300_0_0_1"/>
<dbReference type="AlphaFoldDB" id="C8Z7A4"/>
<proteinExistence type="predicted"/>
<accession>C8Z7A4</accession>
<reference evidence="1" key="1">
    <citation type="journal article" date="2009" name="Proc. Natl. Acad. Sci. U.S.A.">
        <title>Eukaryote-to-eukaryote gene transfer events revealed by the genome sequence of the wine yeast Saccharomyces cerevisiae EC1118.</title>
        <authorList>
            <person name="Novo M."/>
            <person name="Bigey F."/>
            <person name="Beyne E."/>
            <person name="Galeote V."/>
            <person name="Gavory F."/>
            <person name="Mallet S."/>
            <person name="Cambot B."/>
            <person name="Legras J.L."/>
            <person name="Wincker P."/>
            <person name="Casaregola S."/>
            <person name="Dequin S."/>
        </authorList>
    </citation>
    <scope>NUCLEOTIDE SEQUENCE [LARGE SCALE GENOMIC DNA]</scope>
    <source>
        <strain evidence="1">Lalvin EC1118</strain>
        <strain>Lalvin EC1118 / Prise de mousse</strain>
    </source>
</reference>
<organism evidence="1">
    <name type="scientific">Saccharomyces cerevisiae (strain Lalvin EC1118 / Prise de mousse)</name>
    <name type="common">Baker's yeast</name>
    <dbReference type="NCBI Taxonomy" id="643680"/>
    <lineage>
        <taxon>Eukaryota</taxon>
        <taxon>Fungi</taxon>
        <taxon>Dikarya</taxon>
        <taxon>Ascomycota</taxon>
        <taxon>Saccharomycotina</taxon>
        <taxon>Saccharomycetes</taxon>
        <taxon>Saccharomycetales</taxon>
        <taxon>Saccharomycetaceae</taxon>
        <taxon>Saccharomyces</taxon>
    </lineage>
</organism>
<evidence type="ECO:0000313" key="1">
    <source>
        <dbReference type="EMBL" id="CAY79270.1"/>
    </source>
</evidence>
<sequence length="48" mass="5208">MKDGRSFIASGNGRPCGQCYCHSRDGRKPGHGPWFGAVGPRQTGEECR</sequence>